<gene>
    <name evidence="7" type="ORF">SAMN05421578_103354</name>
</gene>
<feature type="transmembrane region" description="Helical" evidence="6">
    <location>
        <begin position="30"/>
        <end position="49"/>
    </location>
</feature>
<dbReference type="EMBL" id="FTNK01000003">
    <property type="protein sequence ID" value="SIQ68394.1"/>
    <property type="molecule type" value="Genomic_DNA"/>
</dbReference>
<keyword evidence="8" id="KW-1185">Reference proteome</keyword>
<name>A0ABY1JS99_9BACL</name>
<dbReference type="Pfam" id="PF05105">
    <property type="entry name" value="Phage_holin_4_1"/>
    <property type="match status" value="1"/>
</dbReference>
<sequence length="135" mass="14962">MERLDLFLKWGIALVGSAGTYLLGGWSELISFFLFAIVIDYVTGIFASLKEGKGLSSNVGFWGIAKKGLMLLVVILAHRLDVLMGTNVIMIGSIYFYLANELISVTENYGRLGLPMPNWIREIIAIFKQKGGEQK</sequence>
<feature type="transmembrane region" description="Helical" evidence="6">
    <location>
        <begin position="69"/>
        <end position="98"/>
    </location>
</feature>
<evidence type="ECO:0000256" key="5">
    <source>
        <dbReference type="ARBA" id="ARBA00023600"/>
    </source>
</evidence>
<dbReference type="InterPro" id="IPR006480">
    <property type="entry name" value="Phage_holin_4_1"/>
</dbReference>
<dbReference type="NCBIfam" id="TIGR01593">
    <property type="entry name" value="holin_tox_secr"/>
    <property type="match status" value="1"/>
</dbReference>
<accession>A0ABY1JS99</accession>
<evidence type="ECO:0000256" key="1">
    <source>
        <dbReference type="ARBA" id="ARBA00004141"/>
    </source>
</evidence>
<proteinExistence type="inferred from homology"/>
<evidence type="ECO:0000256" key="6">
    <source>
        <dbReference type="SAM" id="Phobius"/>
    </source>
</evidence>
<comment type="similarity">
    <text evidence="5">Belongs to the bacteriophage holin family. Cp-1 holin subfamily.</text>
</comment>
<reference evidence="7 8" key="1">
    <citation type="submission" date="2017-01" db="EMBL/GenBank/DDBJ databases">
        <authorList>
            <person name="Varghese N."/>
            <person name="Submissions S."/>
        </authorList>
    </citation>
    <scope>NUCLEOTIDE SEQUENCE [LARGE SCALE GENOMIC DNA]</scope>
    <source>
        <strain evidence="7 8">ATCC 23464</strain>
    </source>
</reference>
<protein>
    <submittedName>
        <fullName evidence="7">Toxin secretion/phage lysis holin</fullName>
    </submittedName>
</protein>
<evidence type="ECO:0000256" key="3">
    <source>
        <dbReference type="ARBA" id="ARBA00022989"/>
    </source>
</evidence>
<keyword evidence="3 6" id="KW-1133">Transmembrane helix</keyword>
<dbReference type="Proteomes" id="UP000186666">
    <property type="component" value="Unassembled WGS sequence"/>
</dbReference>
<comment type="caution">
    <text evidence="7">The sequence shown here is derived from an EMBL/GenBank/DDBJ whole genome shotgun (WGS) entry which is preliminary data.</text>
</comment>
<comment type="subcellular location">
    <subcellularLocation>
        <location evidence="1">Membrane</location>
        <topology evidence="1">Multi-pass membrane protein</topology>
    </subcellularLocation>
</comment>
<dbReference type="RefSeq" id="WP_068582832.1">
    <property type="nucleotide sequence ID" value="NZ_FTNK01000003.1"/>
</dbReference>
<evidence type="ECO:0000313" key="8">
    <source>
        <dbReference type="Proteomes" id="UP000186666"/>
    </source>
</evidence>
<evidence type="ECO:0000256" key="4">
    <source>
        <dbReference type="ARBA" id="ARBA00023136"/>
    </source>
</evidence>
<evidence type="ECO:0000313" key="7">
    <source>
        <dbReference type="EMBL" id="SIQ68394.1"/>
    </source>
</evidence>
<keyword evidence="2 6" id="KW-0812">Transmembrane</keyword>
<evidence type="ECO:0000256" key="2">
    <source>
        <dbReference type="ARBA" id="ARBA00022692"/>
    </source>
</evidence>
<feature type="transmembrane region" description="Helical" evidence="6">
    <location>
        <begin position="7"/>
        <end position="24"/>
    </location>
</feature>
<keyword evidence="4 6" id="KW-0472">Membrane</keyword>
<organism evidence="7 8">
    <name type="scientific">Paenibacillus macquariensis</name>
    <dbReference type="NCBI Taxonomy" id="948756"/>
    <lineage>
        <taxon>Bacteria</taxon>
        <taxon>Bacillati</taxon>
        <taxon>Bacillota</taxon>
        <taxon>Bacilli</taxon>
        <taxon>Bacillales</taxon>
        <taxon>Paenibacillaceae</taxon>
        <taxon>Paenibacillus</taxon>
    </lineage>
</organism>